<comment type="caution">
    <text evidence="4">The sequence shown here is derived from an EMBL/GenBank/DDBJ whole genome shotgun (WGS) entry which is preliminary data.</text>
</comment>
<dbReference type="Pfam" id="PF19956">
    <property type="entry name" value="EAD2"/>
    <property type="match status" value="1"/>
</dbReference>
<dbReference type="InterPro" id="IPR045555">
    <property type="entry name" value="VMAP-M0"/>
</dbReference>
<evidence type="ECO:0000259" key="1">
    <source>
        <dbReference type="Pfam" id="PF19916"/>
    </source>
</evidence>
<dbReference type="OrthoDB" id="3217856at2"/>
<accession>A0A1S1PIL4</accession>
<feature type="domain" description="vWA-MoxR associated protein middle region 0" evidence="1">
    <location>
        <begin position="121"/>
        <end position="221"/>
    </location>
</feature>
<evidence type="ECO:0000259" key="2">
    <source>
        <dbReference type="Pfam" id="PF19956"/>
    </source>
</evidence>
<dbReference type="AlphaFoldDB" id="A0A1S1PIL4"/>
<evidence type="ECO:0000259" key="3">
    <source>
        <dbReference type="Pfam" id="PF20028"/>
    </source>
</evidence>
<feature type="domain" description="vWA-MoxR associated protein C-terminal" evidence="3">
    <location>
        <begin position="251"/>
        <end position="404"/>
    </location>
</feature>
<dbReference type="InterPro" id="IPR045450">
    <property type="entry name" value="VMAP_C"/>
</dbReference>
<reference evidence="5" key="1">
    <citation type="submission" date="2016-07" db="EMBL/GenBank/DDBJ databases">
        <title>Frankia sp. NRRL B-16219 Genome sequencing.</title>
        <authorList>
            <person name="Ghodhbane-Gtari F."/>
            <person name="Swanson E."/>
            <person name="Gueddou A."/>
            <person name="Louati M."/>
            <person name="Nouioui I."/>
            <person name="Hezbri K."/>
            <person name="Abebe-Akele F."/>
            <person name="Simpson S."/>
            <person name="Morris K."/>
            <person name="Thomas K."/>
            <person name="Gtari M."/>
            <person name="Tisa L.S."/>
        </authorList>
    </citation>
    <scope>NUCLEOTIDE SEQUENCE [LARGE SCALE GENOMIC DNA]</scope>
    <source>
        <strain evidence="5">NRRL B-16219</strain>
    </source>
</reference>
<evidence type="ECO:0000313" key="5">
    <source>
        <dbReference type="Proteomes" id="UP000179769"/>
    </source>
</evidence>
<feature type="domain" description="Effector-associated" evidence="2">
    <location>
        <begin position="29"/>
        <end position="104"/>
    </location>
</feature>
<organism evidence="4 5">
    <name type="scientific">Parafrankia soli</name>
    <dbReference type="NCBI Taxonomy" id="2599596"/>
    <lineage>
        <taxon>Bacteria</taxon>
        <taxon>Bacillati</taxon>
        <taxon>Actinomycetota</taxon>
        <taxon>Actinomycetes</taxon>
        <taxon>Frankiales</taxon>
        <taxon>Frankiaceae</taxon>
        <taxon>Parafrankia</taxon>
    </lineage>
</organism>
<dbReference type="Pfam" id="PF19916">
    <property type="entry name" value="VMAP-M0"/>
    <property type="match status" value="1"/>
</dbReference>
<sequence>MTASAPFDTAATAAVAVIRSELEDRIAGILHGCRELHGDSSRRLLLSQVERHSGVAIPIAEYPSSRQWFIGFVEACCGTPAGIRAIIAVARVFGLGPAVTVPLTCLHDEWDAAPTAVDAGEDLWARLRSELTATTRAAAVAACRLSPQAGLSLPPAHCSNGWLVLLHLAGRNAGPDGLPVYISYLEGILDQLSPETRAMVEHWNQRRAYELGLTGRLNDTRLRRGARATAARQNVHVILQFELDHLDPSTHLVSWWRQWDEESAVFERGARFVPVPPGDLEMLTEKVVTDTEALLSEREDQIILEFVLPIDLMHLPVERWPKESGSVLPKQLGCDYPVVVRSLERVHNPHWRRAWRIRWRTLHEKQDSASTWQIRDDGDGYIQRLDADLLSARTWWPRSSAALLRRPAPPRPSWRSSCAVACP</sequence>
<dbReference type="Pfam" id="PF20028">
    <property type="entry name" value="VMAP-C"/>
    <property type="match status" value="1"/>
</dbReference>
<dbReference type="EMBL" id="MAXA01000263">
    <property type="protein sequence ID" value="OHV20472.1"/>
    <property type="molecule type" value="Genomic_DNA"/>
</dbReference>
<gene>
    <name evidence="4" type="ORF">BBK14_27775</name>
</gene>
<keyword evidence="5" id="KW-1185">Reference proteome</keyword>
<evidence type="ECO:0000313" key="4">
    <source>
        <dbReference type="EMBL" id="OHV20472.1"/>
    </source>
</evidence>
<dbReference type="InterPro" id="IPR045431">
    <property type="entry name" value="EAD2"/>
</dbReference>
<dbReference type="Proteomes" id="UP000179769">
    <property type="component" value="Unassembled WGS sequence"/>
</dbReference>
<name>A0A1S1PIL4_9ACTN</name>
<proteinExistence type="predicted"/>
<protein>
    <submittedName>
        <fullName evidence="4">Uncharacterized protein</fullName>
    </submittedName>
</protein>